<keyword evidence="2" id="KW-1185">Reference proteome</keyword>
<dbReference type="KEGG" id="dmu:Desmu_0180"/>
<dbReference type="OrthoDB" id="381831at2157"/>
<gene>
    <name evidence="1" type="ordered locus">Desmu_0180</name>
</gene>
<protein>
    <submittedName>
        <fullName evidence="1">Uncharacterized protein</fullName>
    </submittedName>
</protein>
<name>E8R7K4_DESM0</name>
<dbReference type="eggNOG" id="arCOG07462">
    <property type="taxonomic scope" value="Archaea"/>
</dbReference>
<sequence length="170" mass="18637">MSEALTGIDRAVKSLNTLSRNIRSRVLGSQELDAKTASTASHLVEIIESIAVSLQRLENKLKTGESGQGVVRLAPYTYVITGRGGVVLMRTRPEYIILSVDSEHGSVSVKARKTLLTAEPGRILMKTRGVGVEVNPLNIDDYKAKRNELKNALRSLEKVVNFKLASLLEH</sequence>
<proteinExistence type="predicted"/>
<dbReference type="HOGENOM" id="CLU_1567063_0_0_2"/>
<organism evidence="1 2">
    <name type="scientific">Desulfurococcus mucosus (strain ATCC 35584 / DSM 2162 / JCM 9187 / O7/1)</name>
    <dbReference type="NCBI Taxonomy" id="765177"/>
    <lineage>
        <taxon>Archaea</taxon>
        <taxon>Thermoproteota</taxon>
        <taxon>Thermoprotei</taxon>
        <taxon>Desulfurococcales</taxon>
        <taxon>Desulfurococcaceae</taxon>
        <taxon>Desulfurococcus</taxon>
    </lineage>
</organism>
<dbReference type="STRING" id="765177.Desmu_0180"/>
<dbReference type="EMBL" id="CP002363">
    <property type="protein sequence ID" value="ADV64499.1"/>
    <property type="molecule type" value="Genomic_DNA"/>
</dbReference>
<dbReference type="GeneID" id="10152868"/>
<dbReference type="RefSeq" id="WP_013561721.1">
    <property type="nucleotide sequence ID" value="NC_014961.1"/>
</dbReference>
<evidence type="ECO:0000313" key="1">
    <source>
        <dbReference type="EMBL" id="ADV64499.1"/>
    </source>
</evidence>
<reference evidence="1 2" key="2">
    <citation type="journal article" date="2011" name="Stand. Genomic Sci.">
        <title>Complete genome sequence of Desulfurococcus mucosus type strain (O7/1).</title>
        <authorList>
            <person name="Wirth R."/>
            <person name="Chertkov O."/>
            <person name="Held B."/>
            <person name="Lapidus A."/>
            <person name="Nolan M."/>
            <person name="Lucas S."/>
            <person name="Hammon N."/>
            <person name="Deshpande S."/>
            <person name="Cheng J.F."/>
            <person name="Tapia R."/>
            <person name="Han C."/>
            <person name="Goodwin L."/>
            <person name="Pitluck S."/>
            <person name="Liolios K."/>
            <person name="Ioanna P."/>
            <person name="Ivanova N."/>
            <person name="Mavromatis K."/>
            <person name="Mikhailova N."/>
            <person name="Pati A."/>
            <person name="Chen A."/>
            <person name="Palaniappan K."/>
            <person name="Land M."/>
            <person name="Hauser L."/>
            <person name="Chang Y.J."/>
            <person name="Jeffries C.D."/>
            <person name="Bilek Y."/>
            <person name="Hader T."/>
            <person name="Rohde M."/>
            <person name="Spring S."/>
            <person name="Sikorski J."/>
            <person name="Goker M."/>
            <person name="Woyke T."/>
            <person name="Bristow J."/>
            <person name="Eisen J.A."/>
            <person name="Markowitz V."/>
            <person name="Hugenholtz P."/>
            <person name="Kyrpides N.C."/>
            <person name="Klenk H.P."/>
        </authorList>
    </citation>
    <scope>NUCLEOTIDE SEQUENCE [LARGE SCALE GENOMIC DNA]</scope>
    <source>
        <strain evidence="2">ATCC 35584 / DSM 2162 / JCM 9187 / O7/1</strain>
    </source>
</reference>
<accession>E8R7K4</accession>
<dbReference type="AlphaFoldDB" id="E8R7K4"/>
<evidence type="ECO:0000313" key="2">
    <source>
        <dbReference type="Proteomes" id="UP000001068"/>
    </source>
</evidence>
<reference evidence="2" key="1">
    <citation type="submission" date="2010-11" db="EMBL/GenBank/DDBJ databases">
        <title>The complete genome of Desulfurococcus mucosus DSM 2162.</title>
        <authorList>
            <consortium name="US DOE Joint Genome Institute (JGI-PGF)"/>
            <person name="Lucas S."/>
            <person name="Copeland A."/>
            <person name="Lapidus A."/>
            <person name="Bruce D."/>
            <person name="Goodwin L."/>
            <person name="Pitluck S."/>
            <person name="Kyrpides N."/>
            <person name="Mavromatis K."/>
            <person name="Pagani I."/>
            <person name="Ivanova N."/>
            <person name="Ovchinnikova G."/>
            <person name="Chertkov O."/>
            <person name="Held B."/>
            <person name="Brettin T."/>
            <person name="Detter J.C."/>
            <person name="Tapia R."/>
            <person name="Han C."/>
            <person name="Land M."/>
            <person name="Hauser L."/>
            <person name="Markowitz V."/>
            <person name="Cheng J.-F."/>
            <person name="Hugenholtz P."/>
            <person name="Woyke T."/>
            <person name="Wu D."/>
            <person name="Wirth R."/>
            <person name="Bilek Y."/>
            <person name="Hader T."/>
            <person name="Klenk H.-P."/>
            <person name="Eisen J.A."/>
        </authorList>
    </citation>
    <scope>NUCLEOTIDE SEQUENCE [LARGE SCALE GENOMIC DNA]</scope>
    <source>
        <strain evidence="2">ATCC 35584 / DSM 2162 / JCM 9187 / O7/1</strain>
    </source>
</reference>
<dbReference type="Proteomes" id="UP000001068">
    <property type="component" value="Chromosome"/>
</dbReference>